<dbReference type="InterPro" id="IPR033913">
    <property type="entry name" value="MTH1175_dom"/>
</dbReference>
<gene>
    <name evidence="2" type="ORF">SAMN00808754_3007</name>
</gene>
<dbReference type="Pfam" id="PF02579">
    <property type="entry name" value="Nitro_FeMo-Co"/>
    <property type="match status" value="1"/>
</dbReference>
<dbReference type="CDD" id="cd00851">
    <property type="entry name" value="MTH1175"/>
    <property type="match status" value="1"/>
</dbReference>
<dbReference type="PANTHER" id="PTHR42983:SF1">
    <property type="entry name" value="IRON-MOLYBDENUM PROTEIN"/>
    <property type="match status" value="1"/>
</dbReference>
<dbReference type="EMBL" id="LT838272">
    <property type="protein sequence ID" value="SMB99646.1"/>
    <property type="molecule type" value="Genomic_DNA"/>
</dbReference>
<accession>A0A1W1W234</accession>
<name>A0A1W1W234_9FIRM</name>
<dbReference type="Gene3D" id="3.30.420.130">
    <property type="entry name" value="Dinitrogenase iron-molybdenum cofactor biosynthesis domain"/>
    <property type="match status" value="1"/>
</dbReference>
<dbReference type="Proteomes" id="UP000192569">
    <property type="component" value="Chromosome I"/>
</dbReference>
<reference evidence="2 3" key="1">
    <citation type="submission" date="2017-04" db="EMBL/GenBank/DDBJ databases">
        <authorList>
            <person name="Afonso C.L."/>
            <person name="Miller P.J."/>
            <person name="Scott M.A."/>
            <person name="Spackman E."/>
            <person name="Goraichik I."/>
            <person name="Dimitrov K.M."/>
            <person name="Suarez D.L."/>
            <person name="Swayne D.E."/>
        </authorList>
    </citation>
    <scope>NUCLEOTIDE SEQUENCE [LARGE SCALE GENOMIC DNA]</scope>
    <source>
        <strain evidence="2 3">ToBE</strain>
    </source>
</reference>
<protein>
    <submittedName>
        <fullName evidence="2">Predicted Fe-Mo cluster-binding protein, NifX family</fullName>
    </submittedName>
</protein>
<dbReference type="AlphaFoldDB" id="A0A1W1W234"/>
<proteinExistence type="predicted"/>
<evidence type="ECO:0000313" key="3">
    <source>
        <dbReference type="Proteomes" id="UP000192569"/>
    </source>
</evidence>
<evidence type="ECO:0000259" key="1">
    <source>
        <dbReference type="Pfam" id="PF02579"/>
    </source>
</evidence>
<evidence type="ECO:0000313" key="2">
    <source>
        <dbReference type="EMBL" id="SMB99646.1"/>
    </source>
</evidence>
<dbReference type="OrthoDB" id="9807451at2"/>
<feature type="domain" description="Dinitrogenase iron-molybdenum cofactor biosynthesis" evidence="1">
    <location>
        <begin position="13"/>
        <end position="102"/>
    </location>
</feature>
<organism evidence="2 3">
    <name type="scientific">Thermanaeromonas toyohensis ToBE</name>
    <dbReference type="NCBI Taxonomy" id="698762"/>
    <lineage>
        <taxon>Bacteria</taxon>
        <taxon>Bacillati</taxon>
        <taxon>Bacillota</taxon>
        <taxon>Clostridia</taxon>
        <taxon>Neomoorellales</taxon>
        <taxon>Neomoorellaceae</taxon>
        <taxon>Thermanaeromonas</taxon>
    </lineage>
</organism>
<dbReference type="SUPFAM" id="SSF53146">
    <property type="entry name" value="Nitrogenase accessory factor-like"/>
    <property type="match status" value="1"/>
</dbReference>
<dbReference type="RefSeq" id="WP_084666672.1">
    <property type="nucleotide sequence ID" value="NZ_LT838272.1"/>
</dbReference>
<dbReference type="STRING" id="698762.SAMN00808754_3007"/>
<sequence>MKIAVTAQGPSLEASVDPRFGRCSYFVIAGPGGTIIEAISNDSAAAGGGAGISAAQMLINKGVEIVLTGQVGPNAMRVLQSAGIKIYQTTASTVKAALEELRQGKATPVSGATVGPHFGFGRGGR</sequence>
<dbReference type="PANTHER" id="PTHR42983">
    <property type="entry name" value="DINITROGENASE IRON-MOLYBDENUM COFACTOR PROTEIN-RELATED"/>
    <property type="match status" value="1"/>
</dbReference>
<dbReference type="InterPro" id="IPR036105">
    <property type="entry name" value="DiNase_FeMo-co_biosyn_sf"/>
</dbReference>
<dbReference type="InterPro" id="IPR003731">
    <property type="entry name" value="Di-Nase_FeMo-co_biosynth"/>
</dbReference>
<keyword evidence="3" id="KW-1185">Reference proteome</keyword>